<organism evidence="1 2">
    <name type="scientific">Mesorhizobium alhagi CCNWXJ12-2</name>
    <dbReference type="NCBI Taxonomy" id="1107882"/>
    <lineage>
        <taxon>Bacteria</taxon>
        <taxon>Pseudomonadati</taxon>
        <taxon>Pseudomonadota</taxon>
        <taxon>Alphaproteobacteria</taxon>
        <taxon>Hyphomicrobiales</taxon>
        <taxon>Phyllobacteriaceae</taxon>
        <taxon>Allomesorhizobium</taxon>
    </lineage>
</organism>
<protein>
    <submittedName>
        <fullName evidence="1">Uncharacterized protein</fullName>
    </submittedName>
</protein>
<gene>
    <name evidence="1" type="ORF">MAXJ12_08679</name>
</gene>
<proteinExistence type="predicted"/>
<dbReference type="PATRIC" id="fig|1107882.3.peg.1694"/>
<dbReference type="Proteomes" id="UP000003250">
    <property type="component" value="Unassembled WGS sequence"/>
</dbReference>
<keyword evidence="2" id="KW-1185">Reference proteome</keyword>
<evidence type="ECO:0000313" key="2">
    <source>
        <dbReference type="Proteomes" id="UP000003250"/>
    </source>
</evidence>
<dbReference type="OrthoDB" id="8456475at2"/>
<accession>H0HNL3</accession>
<sequence length="167" mass="18426">MMTAQHPRPTRLTPEAALRAAQGIAEELFRAGHIEQRELEDAAKDIAKHAGRHMDGYELAKTLDSYARWDCNLEMAEVLDGFSSTADEEIKAAQQEWATAHNIQPPFPVGTHVIARWGGQDYCGTIDEIYRHGVAQYAVKADGETGSSRMIVNFENVRAIDVAGESS</sequence>
<name>H0HNL3_9HYPH</name>
<evidence type="ECO:0000313" key="1">
    <source>
        <dbReference type="EMBL" id="EHK57666.1"/>
    </source>
</evidence>
<dbReference type="AlphaFoldDB" id="H0HNL3"/>
<dbReference type="RefSeq" id="WP_008835375.1">
    <property type="nucleotide sequence ID" value="NZ_AHAM01000058.1"/>
</dbReference>
<reference evidence="1 2" key="1">
    <citation type="journal article" date="2012" name="J. Bacteriol.">
        <title>Draft Genome Sequence of Mesorhizobium alhagi CCNWXJ12-2T, a Novel Salt-Resistant Species Isolated from the Desert of Northwestern China.</title>
        <authorList>
            <person name="Zhou M."/>
            <person name="Chen W."/>
            <person name="Chen H."/>
            <person name="Wei G."/>
        </authorList>
    </citation>
    <scope>NUCLEOTIDE SEQUENCE [LARGE SCALE GENOMIC DNA]</scope>
    <source>
        <strain evidence="1 2">CCNWXJ12-2</strain>
    </source>
</reference>
<dbReference type="EMBL" id="AHAM01000058">
    <property type="protein sequence ID" value="EHK57666.1"/>
    <property type="molecule type" value="Genomic_DNA"/>
</dbReference>